<reference evidence="6" key="1">
    <citation type="submission" date="2020-10" db="EMBL/GenBank/DDBJ databases">
        <authorList>
            <person name="Gilroy R."/>
        </authorList>
    </citation>
    <scope>NUCLEOTIDE SEQUENCE</scope>
    <source>
        <strain evidence="6">CHK189-12415</strain>
    </source>
</reference>
<dbReference type="InterPro" id="IPR050239">
    <property type="entry name" value="Sigma-70_RNA_pol_init_factors"/>
</dbReference>
<dbReference type="GO" id="GO:0003677">
    <property type="term" value="F:DNA binding"/>
    <property type="evidence" value="ECO:0007669"/>
    <property type="project" value="UniProtKB-KW"/>
</dbReference>
<dbReference type="AlphaFoldDB" id="A0A9D1J4B4"/>
<dbReference type="InterPro" id="IPR007627">
    <property type="entry name" value="RNA_pol_sigma70_r2"/>
</dbReference>
<organism evidence="6 7">
    <name type="scientific">Candidatus Faecivivens stercoravium</name>
    <dbReference type="NCBI Taxonomy" id="2840803"/>
    <lineage>
        <taxon>Bacteria</taxon>
        <taxon>Bacillati</taxon>
        <taxon>Bacillota</taxon>
        <taxon>Clostridia</taxon>
        <taxon>Eubacteriales</taxon>
        <taxon>Oscillospiraceae</taxon>
        <taxon>Oscillospiraceae incertae sedis</taxon>
        <taxon>Candidatus Faecivivens</taxon>
    </lineage>
</organism>
<dbReference type="NCBIfam" id="TIGR02937">
    <property type="entry name" value="sigma70-ECF"/>
    <property type="match status" value="1"/>
</dbReference>
<dbReference type="InterPro" id="IPR014284">
    <property type="entry name" value="RNA_pol_sigma-70_dom"/>
</dbReference>
<evidence type="ECO:0000256" key="1">
    <source>
        <dbReference type="ARBA" id="ARBA00023015"/>
    </source>
</evidence>
<dbReference type="InterPro" id="IPR007630">
    <property type="entry name" value="RNA_pol_sigma70_r4"/>
</dbReference>
<evidence type="ECO:0000313" key="6">
    <source>
        <dbReference type="EMBL" id="HIR59979.1"/>
    </source>
</evidence>
<keyword evidence="3" id="KW-0238">DNA-binding</keyword>
<dbReference type="GO" id="GO:0016987">
    <property type="term" value="F:sigma factor activity"/>
    <property type="evidence" value="ECO:0007669"/>
    <property type="project" value="UniProtKB-KW"/>
</dbReference>
<dbReference type="PANTHER" id="PTHR30603">
    <property type="entry name" value="RNA POLYMERASE SIGMA FACTOR RPO"/>
    <property type="match status" value="1"/>
</dbReference>
<dbReference type="EMBL" id="DVHA01000005">
    <property type="protein sequence ID" value="HIR59979.1"/>
    <property type="molecule type" value="Genomic_DNA"/>
</dbReference>
<dbReference type="Pfam" id="PF04542">
    <property type="entry name" value="Sigma70_r2"/>
    <property type="match status" value="1"/>
</dbReference>
<dbReference type="InterPro" id="IPR013325">
    <property type="entry name" value="RNA_pol_sigma_r2"/>
</dbReference>
<dbReference type="SUPFAM" id="SSF88659">
    <property type="entry name" value="Sigma3 and sigma4 domains of RNA polymerase sigma factors"/>
    <property type="match status" value="2"/>
</dbReference>
<reference evidence="6" key="2">
    <citation type="journal article" date="2021" name="PeerJ">
        <title>Extensive microbial diversity within the chicken gut microbiome revealed by metagenomics and culture.</title>
        <authorList>
            <person name="Gilroy R."/>
            <person name="Ravi A."/>
            <person name="Getino M."/>
            <person name="Pursley I."/>
            <person name="Horton D.L."/>
            <person name="Alikhan N.F."/>
            <person name="Baker D."/>
            <person name="Gharbi K."/>
            <person name="Hall N."/>
            <person name="Watson M."/>
            <person name="Adriaenssens E.M."/>
            <person name="Foster-Nyarko E."/>
            <person name="Jarju S."/>
            <person name="Secka A."/>
            <person name="Antonio M."/>
            <person name="Oren A."/>
            <person name="Chaudhuri R.R."/>
            <person name="La Ragione R."/>
            <person name="Hildebrand F."/>
            <person name="Pallen M.J."/>
        </authorList>
    </citation>
    <scope>NUCLEOTIDE SEQUENCE</scope>
    <source>
        <strain evidence="6">CHK189-12415</strain>
    </source>
</reference>
<feature type="domain" description="RNA polymerase sigma-70" evidence="5">
    <location>
        <begin position="44"/>
        <end position="57"/>
    </location>
</feature>
<name>A0A9D1J4B4_9FIRM</name>
<dbReference type="InterPro" id="IPR013324">
    <property type="entry name" value="RNA_pol_sigma_r3/r4-like"/>
</dbReference>
<keyword evidence="1" id="KW-0805">Transcription regulation</keyword>
<dbReference type="SUPFAM" id="SSF88946">
    <property type="entry name" value="Sigma2 domain of RNA polymerase sigma factors"/>
    <property type="match status" value="1"/>
</dbReference>
<evidence type="ECO:0000259" key="5">
    <source>
        <dbReference type="PROSITE" id="PS00715"/>
    </source>
</evidence>
<gene>
    <name evidence="6" type="ORF">IAB37_00160</name>
</gene>
<dbReference type="InterPro" id="IPR000943">
    <property type="entry name" value="RNA_pol_sigma70"/>
</dbReference>
<keyword evidence="2" id="KW-0731">Sigma factor</keyword>
<dbReference type="Pfam" id="PF04539">
    <property type="entry name" value="Sigma70_r3"/>
    <property type="match status" value="1"/>
</dbReference>
<dbReference type="Pfam" id="PF04545">
    <property type="entry name" value="Sigma70_r4"/>
    <property type="match status" value="1"/>
</dbReference>
<evidence type="ECO:0000256" key="2">
    <source>
        <dbReference type="ARBA" id="ARBA00023082"/>
    </source>
</evidence>
<protein>
    <submittedName>
        <fullName evidence="6">Sigma-70 family RNA polymerase sigma factor</fullName>
    </submittedName>
</protein>
<dbReference type="GO" id="GO:0006352">
    <property type="term" value="P:DNA-templated transcription initiation"/>
    <property type="evidence" value="ECO:0007669"/>
    <property type="project" value="InterPro"/>
</dbReference>
<evidence type="ECO:0000256" key="4">
    <source>
        <dbReference type="ARBA" id="ARBA00023163"/>
    </source>
</evidence>
<dbReference type="Gene3D" id="1.20.120.1810">
    <property type="match status" value="1"/>
</dbReference>
<dbReference type="Gene3D" id="1.10.10.10">
    <property type="entry name" value="Winged helix-like DNA-binding domain superfamily/Winged helix DNA-binding domain"/>
    <property type="match status" value="2"/>
</dbReference>
<sequence length="231" mass="26050">MKEHPDNHREGKSQEERDRFILSNMGLVHALAHRLKGRGIEYEELVSAGCVGLLKAADGFEPERGLKFSTYAVPVILGEMKRLFRDGGTVKVSRSLKELSLKALREKERLSVELGREPRLDELAEKLGISRSLCGEALSVSLPALSLTVSDDDEDGGQLDLPVQSPEEMLTDRLTLRQLLDELDPADRELLILRYFREKTQVETAALLGMTQVQVSRREKKLLAQMREKML</sequence>
<evidence type="ECO:0000313" key="7">
    <source>
        <dbReference type="Proteomes" id="UP000824241"/>
    </source>
</evidence>
<dbReference type="InterPro" id="IPR007624">
    <property type="entry name" value="RNA_pol_sigma70_r3"/>
</dbReference>
<dbReference type="CDD" id="cd06171">
    <property type="entry name" value="Sigma70_r4"/>
    <property type="match status" value="1"/>
</dbReference>
<accession>A0A9D1J4B4</accession>
<dbReference type="Proteomes" id="UP000824241">
    <property type="component" value="Unassembled WGS sequence"/>
</dbReference>
<comment type="caution">
    <text evidence="6">The sequence shown here is derived from an EMBL/GenBank/DDBJ whole genome shotgun (WGS) entry which is preliminary data.</text>
</comment>
<dbReference type="PRINTS" id="PR00046">
    <property type="entry name" value="SIGMA70FCT"/>
</dbReference>
<dbReference type="PANTHER" id="PTHR30603:SF17">
    <property type="entry name" value="RNA POLYMERASE SIGMA-G FACTOR"/>
    <property type="match status" value="1"/>
</dbReference>
<evidence type="ECO:0000256" key="3">
    <source>
        <dbReference type="ARBA" id="ARBA00023125"/>
    </source>
</evidence>
<proteinExistence type="predicted"/>
<dbReference type="InterPro" id="IPR036388">
    <property type="entry name" value="WH-like_DNA-bd_sf"/>
</dbReference>
<keyword evidence="4" id="KW-0804">Transcription</keyword>
<dbReference type="PROSITE" id="PS00715">
    <property type="entry name" value="SIGMA70_1"/>
    <property type="match status" value="1"/>
</dbReference>